<name>A0A066ZRW9_HYDMR</name>
<dbReference type="EMBL" id="JMIU01000001">
    <property type="protein sequence ID" value="KDN95029.1"/>
    <property type="molecule type" value="Genomic_DNA"/>
</dbReference>
<dbReference type="Proteomes" id="UP000027341">
    <property type="component" value="Unassembled WGS sequence"/>
</dbReference>
<proteinExistence type="predicted"/>
<evidence type="ECO:0000313" key="2">
    <source>
        <dbReference type="Proteomes" id="UP000027341"/>
    </source>
</evidence>
<evidence type="ECO:0000313" key="1">
    <source>
        <dbReference type="EMBL" id="KDN95029.1"/>
    </source>
</evidence>
<keyword evidence="2" id="KW-1185">Reference proteome</keyword>
<dbReference type="RefSeq" id="WP_051622954.1">
    <property type="nucleotide sequence ID" value="NZ_AP020335.1"/>
</dbReference>
<sequence>MQNSLAMGEHTVYLQITETESTFTFKQPGITKVTLPVGFGLVSNAYFKHTPPTYSEIEYAINFIEDEIEKIVPMIPVDGFRLVSETPFIKGMASLAGVSDSDEMILSRDSLECLFGLYAEIAMGKRPSAYEPDISPKFYAQLLMLREFMHHLKFAQITTTPTW</sequence>
<gene>
    <name evidence="1" type="ORF">EI16_01580</name>
</gene>
<reference evidence="1 2" key="1">
    <citation type="submission" date="2014-04" db="EMBL/GenBank/DDBJ databases">
        <title>Draft genome sequence of Hydrogenovibrio marinus MH-110, a model organism for aerobic H2 metabolism.</title>
        <authorList>
            <person name="Cha H.J."/>
            <person name="Jo B.H."/>
            <person name="Hwang B.H."/>
        </authorList>
    </citation>
    <scope>NUCLEOTIDE SEQUENCE [LARGE SCALE GENOMIC DNA]</scope>
    <source>
        <strain evidence="1 2">MH-110</strain>
    </source>
</reference>
<organism evidence="1 2">
    <name type="scientific">Hydrogenovibrio marinus</name>
    <dbReference type="NCBI Taxonomy" id="28885"/>
    <lineage>
        <taxon>Bacteria</taxon>
        <taxon>Pseudomonadati</taxon>
        <taxon>Pseudomonadota</taxon>
        <taxon>Gammaproteobacteria</taxon>
        <taxon>Thiotrichales</taxon>
        <taxon>Piscirickettsiaceae</taxon>
        <taxon>Hydrogenovibrio</taxon>
    </lineage>
</organism>
<dbReference type="AlphaFoldDB" id="A0A066ZRW9"/>
<protein>
    <submittedName>
        <fullName evidence="1">Uncharacterized protein</fullName>
    </submittedName>
</protein>
<accession>A0A066ZRW9</accession>
<dbReference type="STRING" id="28885.EI16_01580"/>
<comment type="caution">
    <text evidence="1">The sequence shown here is derived from an EMBL/GenBank/DDBJ whole genome shotgun (WGS) entry which is preliminary data.</text>
</comment>